<accession>A0AAD6YC86</accession>
<evidence type="ECO:0000313" key="2">
    <source>
        <dbReference type="EMBL" id="KAJ7201903.1"/>
    </source>
</evidence>
<keyword evidence="3" id="KW-1185">Reference proteome</keyword>
<keyword evidence="1" id="KW-0812">Transmembrane</keyword>
<organism evidence="2 3">
    <name type="scientific">Mycena pura</name>
    <dbReference type="NCBI Taxonomy" id="153505"/>
    <lineage>
        <taxon>Eukaryota</taxon>
        <taxon>Fungi</taxon>
        <taxon>Dikarya</taxon>
        <taxon>Basidiomycota</taxon>
        <taxon>Agaricomycotina</taxon>
        <taxon>Agaricomycetes</taxon>
        <taxon>Agaricomycetidae</taxon>
        <taxon>Agaricales</taxon>
        <taxon>Marasmiineae</taxon>
        <taxon>Mycenaceae</taxon>
        <taxon>Mycena</taxon>
    </lineage>
</organism>
<gene>
    <name evidence="2" type="ORF">GGX14DRAFT_370889</name>
</gene>
<evidence type="ECO:0000256" key="1">
    <source>
        <dbReference type="SAM" id="Phobius"/>
    </source>
</evidence>
<evidence type="ECO:0008006" key="4">
    <source>
        <dbReference type="Google" id="ProtNLM"/>
    </source>
</evidence>
<name>A0AAD6YC86_9AGAR</name>
<feature type="transmembrane region" description="Helical" evidence="1">
    <location>
        <begin position="125"/>
        <end position="152"/>
    </location>
</feature>
<proteinExistence type="predicted"/>
<protein>
    <recommendedName>
        <fullName evidence="4">UbiA prenyltransferase</fullName>
    </recommendedName>
</protein>
<dbReference type="AlphaFoldDB" id="A0AAD6YC86"/>
<feature type="transmembrane region" description="Helical" evidence="1">
    <location>
        <begin position="68"/>
        <end position="86"/>
    </location>
</feature>
<reference evidence="2" key="1">
    <citation type="submission" date="2023-03" db="EMBL/GenBank/DDBJ databases">
        <title>Massive genome expansion in bonnet fungi (Mycena s.s.) driven by repeated elements and novel gene families across ecological guilds.</title>
        <authorList>
            <consortium name="Lawrence Berkeley National Laboratory"/>
            <person name="Harder C.B."/>
            <person name="Miyauchi S."/>
            <person name="Viragh M."/>
            <person name="Kuo A."/>
            <person name="Thoen E."/>
            <person name="Andreopoulos B."/>
            <person name="Lu D."/>
            <person name="Skrede I."/>
            <person name="Drula E."/>
            <person name="Henrissat B."/>
            <person name="Morin E."/>
            <person name="Kohler A."/>
            <person name="Barry K."/>
            <person name="LaButti K."/>
            <person name="Morin E."/>
            <person name="Salamov A."/>
            <person name="Lipzen A."/>
            <person name="Mereny Z."/>
            <person name="Hegedus B."/>
            <person name="Baldrian P."/>
            <person name="Stursova M."/>
            <person name="Weitz H."/>
            <person name="Taylor A."/>
            <person name="Grigoriev I.V."/>
            <person name="Nagy L.G."/>
            <person name="Martin F."/>
            <person name="Kauserud H."/>
        </authorList>
    </citation>
    <scope>NUCLEOTIDE SEQUENCE</scope>
    <source>
        <strain evidence="2">9144</strain>
    </source>
</reference>
<evidence type="ECO:0000313" key="3">
    <source>
        <dbReference type="Proteomes" id="UP001219525"/>
    </source>
</evidence>
<dbReference type="EMBL" id="JARJCW010000057">
    <property type="protein sequence ID" value="KAJ7201903.1"/>
    <property type="molecule type" value="Genomic_DNA"/>
</dbReference>
<feature type="transmembrane region" description="Helical" evidence="1">
    <location>
        <begin position="38"/>
        <end position="56"/>
    </location>
</feature>
<dbReference type="Proteomes" id="UP001219525">
    <property type="component" value="Unassembled WGS sequence"/>
</dbReference>
<comment type="caution">
    <text evidence="2">The sequence shown here is derived from an EMBL/GenBank/DDBJ whole genome shotgun (WGS) entry which is preliminary data.</text>
</comment>
<keyword evidence="1" id="KW-1133">Transmembrane helix</keyword>
<feature type="transmembrane region" description="Helical" evidence="1">
    <location>
        <begin position="194"/>
        <end position="217"/>
    </location>
</feature>
<feature type="transmembrane region" description="Helical" evidence="1">
    <location>
        <begin position="164"/>
        <end position="182"/>
    </location>
</feature>
<sequence length="254" mass="27507">MDCGLATEDIDSILGFRYVAGAIEHEMRVSWHFTWQDWSAAIIPGTMCTIAALRALDSTLWAGFTARSLARSVLYCLLFVYAFDIAKQINGVAEDQINKPARGVPSGRVVNVLRGAYIRWYASTAAYLAAGAAWGVLPWTALWVCIAICLTFGDGDKHWTTKNVLFTTAGSLCLLQGAWGLAAPPSARETRWTVLLSSAFGILPAGLATSRGCWAAHRARDAPHRPRPQLPPGAALTSTFSGSLKPRKTRIVIT</sequence>
<keyword evidence="1" id="KW-0472">Membrane</keyword>